<name>A0A6G4WPX0_9ACTN</name>
<comment type="caution">
    <text evidence="3">The sequence shown here is derived from an EMBL/GenBank/DDBJ whole genome shotgun (WGS) entry which is preliminary data.</text>
</comment>
<sequence length="166" mass="18077">MFRVNEPTGGTGRRLTKNPLGPSGEHVRRNVTRVREARGWDKKELARRVTELGRPMPELGIGRIEAGTRRVDVDDLVALAIALGVNVSALLLPPADDAQEPCGVTGVGDVSQEAAWDWADGQRPLVHGDDPSAAHLQFLMLARPSGRRMTDMPPAPGTDPDRQERH</sequence>
<proteinExistence type="predicted"/>
<dbReference type="Pfam" id="PF01381">
    <property type="entry name" value="HTH_3"/>
    <property type="match status" value="1"/>
</dbReference>
<gene>
    <name evidence="3" type="ORF">G5C65_01920</name>
</gene>
<dbReference type="Gene3D" id="1.10.260.40">
    <property type="entry name" value="lambda repressor-like DNA-binding domains"/>
    <property type="match status" value="1"/>
</dbReference>
<evidence type="ECO:0000313" key="4">
    <source>
        <dbReference type="Proteomes" id="UP000477722"/>
    </source>
</evidence>
<evidence type="ECO:0000256" key="1">
    <source>
        <dbReference type="SAM" id="MobiDB-lite"/>
    </source>
</evidence>
<dbReference type="SMART" id="SM00530">
    <property type="entry name" value="HTH_XRE"/>
    <property type="match status" value="1"/>
</dbReference>
<evidence type="ECO:0000259" key="2">
    <source>
        <dbReference type="PROSITE" id="PS50943"/>
    </source>
</evidence>
<feature type="domain" description="HTH cro/C1-type" evidence="2">
    <location>
        <begin position="61"/>
        <end position="90"/>
    </location>
</feature>
<feature type="region of interest" description="Disordered" evidence="1">
    <location>
        <begin position="143"/>
        <end position="166"/>
    </location>
</feature>
<feature type="region of interest" description="Disordered" evidence="1">
    <location>
        <begin position="1"/>
        <end position="25"/>
    </location>
</feature>
<dbReference type="CDD" id="cd00093">
    <property type="entry name" value="HTH_XRE"/>
    <property type="match status" value="1"/>
</dbReference>
<keyword evidence="4" id="KW-1185">Reference proteome</keyword>
<dbReference type="Proteomes" id="UP000477722">
    <property type="component" value="Unassembled WGS sequence"/>
</dbReference>
<organism evidence="3 4">
    <name type="scientific">Streptomyces boncukensis</name>
    <dbReference type="NCBI Taxonomy" id="2711219"/>
    <lineage>
        <taxon>Bacteria</taxon>
        <taxon>Bacillati</taxon>
        <taxon>Actinomycetota</taxon>
        <taxon>Actinomycetes</taxon>
        <taxon>Kitasatosporales</taxon>
        <taxon>Streptomycetaceae</taxon>
        <taxon>Streptomyces</taxon>
    </lineage>
</organism>
<dbReference type="GO" id="GO:0003677">
    <property type="term" value="F:DNA binding"/>
    <property type="evidence" value="ECO:0007669"/>
    <property type="project" value="InterPro"/>
</dbReference>
<evidence type="ECO:0000313" key="3">
    <source>
        <dbReference type="EMBL" id="NGO67138.1"/>
    </source>
</evidence>
<accession>A0A6G4WPX0</accession>
<dbReference type="EMBL" id="JAAKZZ010000009">
    <property type="protein sequence ID" value="NGO67138.1"/>
    <property type="molecule type" value="Genomic_DNA"/>
</dbReference>
<dbReference type="InterPro" id="IPR001387">
    <property type="entry name" value="Cro/C1-type_HTH"/>
</dbReference>
<reference evidence="3 4" key="1">
    <citation type="submission" date="2020-02" db="EMBL/GenBank/DDBJ databases">
        <title>Whole-genome analyses of novel actinobacteria.</title>
        <authorList>
            <person name="Sahin N."/>
            <person name="Tatar D."/>
        </authorList>
    </citation>
    <scope>NUCLEOTIDE SEQUENCE [LARGE SCALE GENOMIC DNA]</scope>
    <source>
        <strain evidence="3 4">SB3404</strain>
    </source>
</reference>
<dbReference type="PROSITE" id="PS50943">
    <property type="entry name" value="HTH_CROC1"/>
    <property type="match status" value="1"/>
</dbReference>
<dbReference type="SUPFAM" id="SSF47413">
    <property type="entry name" value="lambda repressor-like DNA-binding domains"/>
    <property type="match status" value="1"/>
</dbReference>
<dbReference type="AlphaFoldDB" id="A0A6G4WPX0"/>
<dbReference type="InterPro" id="IPR010982">
    <property type="entry name" value="Lambda_DNA-bd_dom_sf"/>
</dbReference>
<protein>
    <submittedName>
        <fullName evidence="3">Helix-turn-helix transcriptional regulator</fullName>
    </submittedName>
</protein>